<evidence type="ECO:0000256" key="8">
    <source>
        <dbReference type="ARBA" id="ARBA00022840"/>
    </source>
</evidence>
<evidence type="ECO:0000313" key="12">
    <source>
        <dbReference type="Proteomes" id="UP001329915"/>
    </source>
</evidence>
<proteinExistence type="inferred from homology"/>
<dbReference type="Pfam" id="PF02367">
    <property type="entry name" value="TsaE"/>
    <property type="match status" value="1"/>
</dbReference>
<name>A0AAU0UW23_9FIRM</name>
<evidence type="ECO:0000256" key="7">
    <source>
        <dbReference type="ARBA" id="ARBA00022741"/>
    </source>
</evidence>
<dbReference type="AlphaFoldDB" id="A0AAU0UW23"/>
<evidence type="ECO:0000256" key="6">
    <source>
        <dbReference type="ARBA" id="ARBA00022723"/>
    </source>
</evidence>
<dbReference type="Proteomes" id="UP001329915">
    <property type="component" value="Chromosome"/>
</dbReference>
<evidence type="ECO:0000256" key="10">
    <source>
        <dbReference type="ARBA" id="ARBA00032441"/>
    </source>
</evidence>
<evidence type="ECO:0000256" key="9">
    <source>
        <dbReference type="ARBA" id="ARBA00022842"/>
    </source>
</evidence>
<dbReference type="PANTHER" id="PTHR33540:SF2">
    <property type="entry name" value="TRNA THREONYLCARBAMOYLADENOSINE BIOSYNTHESIS PROTEIN TSAE"/>
    <property type="match status" value="1"/>
</dbReference>
<keyword evidence="4" id="KW-0963">Cytoplasm</keyword>
<keyword evidence="9" id="KW-0460">Magnesium</keyword>
<dbReference type="EMBL" id="CP121694">
    <property type="protein sequence ID" value="WRO23534.1"/>
    <property type="molecule type" value="Genomic_DNA"/>
</dbReference>
<organism evidence="11 12">
    <name type="scientific">Metallumcola ferriviriculae</name>
    <dbReference type="NCBI Taxonomy" id="3039180"/>
    <lineage>
        <taxon>Bacteria</taxon>
        <taxon>Bacillati</taxon>
        <taxon>Bacillota</taxon>
        <taxon>Clostridia</taxon>
        <taxon>Neomoorellales</taxon>
        <taxon>Desulfitibacteraceae</taxon>
        <taxon>Metallumcola</taxon>
    </lineage>
</organism>
<dbReference type="GO" id="GO:0005737">
    <property type="term" value="C:cytoplasm"/>
    <property type="evidence" value="ECO:0007669"/>
    <property type="project" value="UniProtKB-SubCell"/>
</dbReference>
<dbReference type="GO" id="GO:0002949">
    <property type="term" value="P:tRNA threonylcarbamoyladenosine modification"/>
    <property type="evidence" value="ECO:0007669"/>
    <property type="project" value="InterPro"/>
</dbReference>
<evidence type="ECO:0000256" key="2">
    <source>
        <dbReference type="ARBA" id="ARBA00007599"/>
    </source>
</evidence>
<evidence type="ECO:0000256" key="5">
    <source>
        <dbReference type="ARBA" id="ARBA00022694"/>
    </source>
</evidence>
<comment type="similarity">
    <text evidence="2">Belongs to the TsaE family.</text>
</comment>
<accession>A0AAU0UW23</accession>
<dbReference type="InterPro" id="IPR027417">
    <property type="entry name" value="P-loop_NTPase"/>
</dbReference>
<dbReference type="GO" id="GO:0046872">
    <property type="term" value="F:metal ion binding"/>
    <property type="evidence" value="ECO:0007669"/>
    <property type="project" value="UniProtKB-KW"/>
</dbReference>
<dbReference type="InterPro" id="IPR003442">
    <property type="entry name" value="T6A_TsaE"/>
</dbReference>
<evidence type="ECO:0000313" key="11">
    <source>
        <dbReference type="EMBL" id="WRO23534.1"/>
    </source>
</evidence>
<keyword evidence="8" id="KW-0067">ATP-binding</keyword>
<comment type="subcellular location">
    <subcellularLocation>
        <location evidence="1">Cytoplasm</location>
    </subcellularLocation>
</comment>
<dbReference type="SUPFAM" id="SSF52540">
    <property type="entry name" value="P-loop containing nucleoside triphosphate hydrolases"/>
    <property type="match status" value="1"/>
</dbReference>
<dbReference type="Gene3D" id="3.40.50.300">
    <property type="entry name" value="P-loop containing nucleotide triphosphate hydrolases"/>
    <property type="match status" value="1"/>
</dbReference>
<keyword evidence="5" id="KW-0819">tRNA processing</keyword>
<dbReference type="KEGG" id="dbc:MFMK1_003396"/>
<evidence type="ECO:0000256" key="3">
    <source>
        <dbReference type="ARBA" id="ARBA00019010"/>
    </source>
</evidence>
<gene>
    <name evidence="11" type="primary">tsaE</name>
    <name evidence="11" type="ORF">MFMK1_003396</name>
</gene>
<keyword evidence="7" id="KW-0547">Nucleotide-binding</keyword>
<dbReference type="PANTHER" id="PTHR33540">
    <property type="entry name" value="TRNA THREONYLCARBAMOYLADENOSINE BIOSYNTHESIS PROTEIN TSAE"/>
    <property type="match status" value="1"/>
</dbReference>
<evidence type="ECO:0000256" key="1">
    <source>
        <dbReference type="ARBA" id="ARBA00004496"/>
    </source>
</evidence>
<dbReference type="NCBIfam" id="TIGR00150">
    <property type="entry name" value="T6A_YjeE"/>
    <property type="match status" value="1"/>
</dbReference>
<reference evidence="11 12" key="1">
    <citation type="submission" date="2023-04" db="EMBL/GenBank/DDBJ databases">
        <authorList>
            <person name="Hsu D."/>
        </authorList>
    </citation>
    <scope>NUCLEOTIDE SEQUENCE [LARGE SCALE GENOMIC DNA]</scope>
    <source>
        <strain evidence="11 12">MK1</strain>
    </source>
</reference>
<keyword evidence="6" id="KW-0479">Metal-binding</keyword>
<dbReference type="GO" id="GO:0005524">
    <property type="term" value="F:ATP binding"/>
    <property type="evidence" value="ECO:0007669"/>
    <property type="project" value="UniProtKB-KW"/>
</dbReference>
<sequence>MYLFLAKEEDTLKLGNSIGELIGPGNVLVLSGDLGAGKTTLTKGIAAALGVGEPVTSPTFSLLNIYNGRYDIAHIDAYRLNNAQEGFDAGLEEYLPGDCVTVVEWPDNIAGLLPQERLAIKISRVEDGRAVEIIPYGSAYTKLLKELEENWT</sequence>
<evidence type="ECO:0000256" key="4">
    <source>
        <dbReference type="ARBA" id="ARBA00022490"/>
    </source>
</evidence>
<dbReference type="RefSeq" id="WP_366922916.1">
    <property type="nucleotide sequence ID" value="NZ_CP121694.1"/>
</dbReference>
<protein>
    <recommendedName>
        <fullName evidence="3">tRNA threonylcarbamoyladenosine biosynthesis protein TsaE</fullName>
    </recommendedName>
    <alternativeName>
        <fullName evidence="10">t(6)A37 threonylcarbamoyladenosine biosynthesis protein TsaE</fullName>
    </alternativeName>
</protein>
<keyword evidence="12" id="KW-1185">Reference proteome</keyword>